<dbReference type="InterPro" id="IPR013108">
    <property type="entry name" value="Amidohydro_3"/>
</dbReference>
<dbReference type="InterPro" id="IPR050378">
    <property type="entry name" value="Metallo-dep_Hydrolases_sf"/>
</dbReference>
<sequence length="542" mass="59573">MAIDVLIRGGRVVDGTGNPWFYGDVAIEGDRIVAVSPPGRISTEYAGTIVDASGRVVCPGFIDIQSHSIIPLMLDGRCLSKITQGVTTEIMGEGWTPAPFGGLIDSPMAGAFFADRMPEWEERARGWRRFRDWLEAMVERGVSPNIGSFLAGGTLRQYAKGMAMGPATPEELDTMRRVMAEAMEDGAFGVSYALIYPPDAFATTEEIIEVCRVVARYGGVYITHMRSEADRLFEALEETFRIGREAELPVEIYHLKAAGMSNWGKMPEAIERIDAARASGLDVTADMYPYTAAGTGLASVLPPWVAADGKFFDNLRDPAMRERIRQEVLNPSGDWEALASEAGPEGVMPVGMEHPELKSYVGKRLSEIAELRGQHWLDTVFDLLLTEGRNIFTIYFVMSEDNLRLQLRQPWIKVSTDAGGVDPAWAAERGPVHPRAYGTYTRVLGKYVREERVLTLEDAVRKMSSAVADRLGLRDRGLLRPGYFADVVVFDPTTVADRSTFTDPHELSVGIEHVFVNGVQVIAGGQHTGAMPGRIVDGPGRR</sequence>
<reference evidence="2" key="1">
    <citation type="submission" date="2022-06" db="EMBL/GenBank/DDBJ databases">
        <title>CFH 74404 Thermomicrobiaceae sp.</title>
        <authorList>
            <person name="Ming H."/>
            <person name="Li W.-J."/>
            <person name="Zhao Z."/>
        </authorList>
    </citation>
    <scope>NUCLEOTIDE SEQUENCE</scope>
    <source>
        <strain evidence="2">CFH 74404</strain>
    </source>
</reference>
<dbReference type="InterPro" id="IPR023100">
    <property type="entry name" value="D-aminoacylase_insert_dom_sf"/>
</dbReference>
<dbReference type="RefSeq" id="WP_284056713.1">
    <property type="nucleotide sequence ID" value="NZ_JAMSLR010000004.1"/>
</dbReference>
<dbReference type="Pfam" id="PF07969">
    <property type="entry name" value="Amidohydro_3"/>
    <property type="match status" value="1"/>
</dbReference>
<evidence type="ECO:0000313" key="3">
    <source>
        <dbReference type="Proteomes" id="UP001165306"/>
    </source>
</evidence>
<proteinExistence type="predicted"/>
<dbReference type="PANTHER" id="PTHR11647">
    <property type="entry name" value="HYDRANTOINASE/DIHYDROPYRIMIDINASE FAMILY MEMBER"/>
    <property type="match status" value="1"/>
</dbReference>
<gene>
    <name evidence="2" type="ORF">NET02_07245</name>
</gene>
<dbReference type="Gene3D" id="3.30.1490.130">
    <property type="entry name" value="D-aminoacylase. Domain 3"/>
    <property type="match status" value="1"/>
</dbReference>
<evidence type="ECO:0000313" key="2">
    <source>
        <dbReference type="EMBL" id="MCM8748932.1"/>
    </source>
</evidence>
<dbReference type="Proteomes" id="UP001165306">
    <property type="component" value="Unassembled WGS sequence"/>
</dbReference>
<dbReference type="Gene3D" id="3.20.20.140">
    <property type="entry name" value="Metal-dependent hydrolases"/>
    <property type="match status" value="1"/>
</dbReference>
<dbReference type="PANTHER" id="PTHR11647:SF1">
    <property type="entry name" value="COLLAPSIN RESPONSE MEDIATOR PROTEIN"/>
    <property type="match status" value="1"/>
</dbReference>
<keyword evidence="3" id="KW-1185">Reference proteome</keyword>
<dbReference type="SUPFAM" id="SSF51338">
    <property type="entry name" value="Composite domain of metallo-dependent hydrolases"/>
    <property type="match status" value="1"/>
</dbReference>
<dbReference type="InterPro" id="IPR011059">
    <property type="entry name" value="Metal-dep_hydrolase_composite"/>
</dbReference>
<dbReference type="EMBL" id="JAMSLR010000004">
    <property type="protein sequence ID" value="MCM8748932.1"/>
    <property type="molecule type" value="Genomic_DNA"/>
</dbReference>
<dbReference type="SUPFAM" id="SSF51556">
    <property type="entry name" value="Metallo-dependent hydrolases"/>
    <property type="match status" value="1"/>
</dbReference>
<evidence type="ECO:0000259" key="1">
    <source>
        <dbReference type="Pfam" id="PF07969"/>
    </source>
</evidence>
<feature type="domain" description="Amidohydrolase 3" evidence="1">
    <location>
        <begin position="433"/>
        <end position="521"/>
    </location>
</feature>
<dbReference type="AlphaFoldDB" id="A0AA41WAQ6"/>
<name>A0AA41WAQ6_9BACT</name>
<organism evidence="2 3">
    <name type="scientific">Thermalbibacter longus</name>
    <dbReference type="NCBI Taxonomy" id="2951981"/>
    <lineage>
        <taxon>Bacteria</taxon>
        <taxon>Pseudomonadati</taxon>
        <taxon>Thermomicrobiota</taxon>
        <taxon>Thermomicrobia</taxon>
        <taxon>Thermomicrobiales</taxon>
        <taxon>Thermomicrobiaceae</taxon>
        <taxon>Thermalbibacter</taxon>
    </lineage>
</organism>
<comment type="caution">
    <text evidence="2">The sequence shown here is derived from an EMBL/GenBank/DDBJ whole genome shotgun (WGS) entry which is preliminary data.</text>
</comment>
<dbReference type="GO" id="GO:0016811">
    <property type="term" value="F:hydrolase activity, acting on carbon-nitrogen (but not peptide) bonds, in linear amides"/>
    <property type="evidence" value="ECO:0007669"/>
    <property type="project" value="InterPro"/>
</dbReference>
<accession>A0AA41WAQ6</accession>
<dbReference type="Gene3D" id="2.30.40.10">
    <property type="entry name" value="Urease, subunit C, domain 1"/>
    <property type="match status" value="1"/>
</dbReference>
<protein>
    <submittedName>
        <fullName evidence="2">D-aminoacylase</fullName>
    </submittedName>
</protein>
<dbReference type="InterPro" id="IPR032466">
    <property type="entry name" value="Metal_Hydrolase"/>
</dbReference>
<dbReference type="CDD" id="cd01297">
    <property type="entry name" value="D-aminoacylase"/>
    <property type="match status" value="1"/>
</dbReference>